<accession>A0A6P4YUQ2</accession>
<keyword evidence="1" id="KW-1185">Reference proteome</keyword>
<evidence type="ECO:0000313" key="2">
    <source>
        <dbReference type="RefSeq" id="XP_019633130.1"/>
    </source>
</evidence>
<evidence type="ECO:0000313" key="1">
    <source>
        <dbReference type="Proteomes" id="UP000515135"/>
    </source>
</evidence>
<sequence length="236" mass="26917">MAVCRPVSGAKEVSLNGKIKRFPEKDRQLLKTTLQSHGWQSLAKDFRIKTYTDVRREHLTDIADDVDGTCPDLKEDVKTRLELVKRMQCTGEVHVYKGGSEEGSKRVFYRYYMFVRANTTRTYDLFLASLCRKEEEPSFFGLLWNAIGFVLFPQHMLYQIIQDQLVAQILSRCIVIADDEDMSVTSKALMTVALSRGVVPKGLGDRIIEFEFVEDLIDKGFLIPGEDGSQMTLKFG</sequence>
<dbReference type="Proteomes" id="UP000515135">
    <property type="component" value="Unplaced"/>
</dbReference>
<dbReference type="KEGG" id="bbel:109476585"/>
<gene>
    <name evidence="2" type="primary">LOC109476585</name>
</gene>
<reference evidence="2" key="1">
    <citation type="submission" date="2025-08" db="UniProtKB">
        <authorList>
            <consortium name="RefSeq"/>
        </authorList>
    </citation>
    <scope>IDENTIFICATION</scope>
    <source>
        <tissue evidence="2">Gonad</tissue>
    </source>
</reference>
<name>A0A6P4YUQ2_BRABE</name>
<organism evidence="1 2">
    <name type="scientific">Branchiostoma belcheri</name>
    <name type="common">Amphioxus</name>
    <dbReference type="NCBI Taxonomy" id="7741"/>
    <lineage>
        <taxon>Eukaryota</taxon>
        <taxon>Metazoa</taxon>
        <taxon>Chordata</taxon>
        <taxon>Cephalochordata</taxon>
        <taxon>Leptocardii</taxon>
        <taxon>Amphioxiformes</taxon>
        <taxon>Branchiostomatidae</taxon>
        <taxon>Branchiostoma</taxon>
    </lineage>
</organism>
<dbReference type="AlphaFoldDB" id="A0A6P4YUQ2"/>
<dbReference type="OrthoDB" id="9980803at2759"/>
<dbReference type="RefSeq" id="XP_019633130.1">
    <property type="nucleotide sequence ID" value="XM_019777571.1"/>
</dbReference>
<proteinExistence type="predicted"/>
<protein>
    <submittedName>
        <fullName evidence="2">Uncharacterized protein LOC109476585</fullName>
    </submittedName>
</protein>
<dbReference type="GeneID" id="109476585"/>